<gene>
    <name evidence="13" type="primary">epe1</name>
    <name evidence="13" type="ORF">SOMG_04462</name>
</gene>
<dbReference type="InterPro" id="IPR003347">
    <property type="entry name" value="JmjC_dom"/>
</dbReference>
<keyword evidence="8" id="KW-0804">Transcription</keyword>
<feature type="compositionally biased region" description="Basic and acidic residues" evidence="11">
    <location>
        <begin position="895"/>
        <end position="912"/>
    </location>
</feature>
<dbReference type="GeneID" id="80877936"/>
<dbReference type="RefSeq" id="XP_056039337.1">
    <property type="nucleotide sequence ID" value="XM_056183247.1"/>
</dbReference>
<evidence type="ECO:0000256" key="11">
    <source>
        <dbReference type="SAM" id="MobiDB-lite"/>
    </source>
</evidence>
<keyword evidence="6" id="KW-0408">Iron</keyword>
<dbReference type="Pfam" id="PF02373">
    <property type="entry name" value="JmjC"/>
    <property type="match status" value="1"/>
</dbReference>
<dbReference type="EMBL" id="CP115613">
    <property type="protein sequence ID" value="WBW75094.1"/>
    <property type="molecule type" value="Genomic_DNA"/>
</dbReference>
<evidence type="ECO:0000256" key="3">
    <source>
        <dbReference type="ARBA" id="ARBA00013246"/>
    </source>
</evidence>
<reference evidence="13 14" key="1">
    <citation type="journal article" date="2023" name="G3 (Bethesda)">
        <title>A high-quality reference genome for the fission yeast Schizosaccharomyces osmophilus.</title>
        <authorList>
            <person name="Jia G.S."/>
            <person name="Zhang W.C."/>
            <person name="Liang Y."/>
            <person name="Liu X.H."/>
            <person name="Rhind N."/>
            <person name="Pidoux A."/>
            <person name="Brysch-Herzberg M."/>
            <person name="Du L.L."/>
        </authorList>
    </citation>
    <scope>NUCLEOTIDE SEQUENCE [LARGE SCALE GENOMIC DNA]</scope>
    <source>
        <strain evidence="13 14">CBS 15793</strain>
    </source>
</reference>
<dbReference type="InterPro" id="IPR050690">
    <property type="entry name" value="JHDM1_Histone_Demethylase"/>
</dbReference>
<dbReference type="EC" id="1.14.11.27" evidence="3"/>
<dbReference type="Proteomes" id="UP001212411">
    <property type="component" value="Chromosome 3"/>
</dbReference>
<evidence type="ECO:0000256" key="6">
    <source>
        <dbReference type="ARBA" id="ARBA00023004"/>
    </source>
</evidence>
<dbReference type="KEGG" id="som:SOMG_04462"/>
<dbReference type="Gene3D" id="2.60.120.650">
    <property type="entry name" value="Cupin"/>
    <property type="match status" value="1"/>
</dbReference>
<feature type="region of interest" description="Disordered" evidence="11">
    <location>
        <begin position="831"/>
        <end position="856"/>
    </location>
</feature>
<dbReference type="SMART" id="SM00558">
    <property type="entry name" value="JmjC"/>
    <property type="match status" value="1"/>
</dbReference>
<keyword evidence="7" id="KW-0805">Transcription regulation</keyword>
<name>A0AAF0AZ59_9SCHI</name>
<comment type="cofactor">
    <cofactor evidence="1">
        <name>Fe(2+)</name>
        <dbReference type="ChEBI" id="CHEBI:29033"/>
    </cofactor>
</comment>
<accession>A0AAF0AZ59</accession>
<evidence type="ECO:0000313" key="14">
    <source>
        <dbReference type="Proteomes" id="UP001212411"/>
    </source>
</evidence>
<proteinExistence type="inferred from homology"/>
<dbReference type="GO" id="GO:0046872">
    <property type="term" value="F:metal ion binding"/>
    <property type="evidence" value="ECO:0007669"/>
    <property type="project" value="UniProtKB-KW"/>
</dbReference>
<dbReference type="AlphaFoldDB" id="A0AAF0AZ59"/>
<evidence type="ECO:0000256" key="9">
    <source>
        <dbReference type="ARBA" id="ARBA00031083"/>
    </source>
</evidence>
<protein>
    <recommendedName>
        <fullName evidence="3">[histone H3]-dimethyl-L-lysine(36) demethylase</fullName>
        <ecNumber evidence="3">1.14.11.27</ecNumber>
    </recommendedName>
    <alternativeName>
        <fullName evidence="9">[Histone-H3]-lysine-36 demethylase 1</fullName>
    </alternativeName>
</protein>
<keyword evidence="5" id="KW-0560">Oxidoreductase</keyword>
<feature type="region of interest" description="Disordered" evidence="11">
    <location>
        <begin position="895"/>
        <end position="944"/>
    </location>
</feature>
<evidence type="ECO:0000256" key="1">
    <source>
        <dbReference type="ARBA" id="ARBA00001954"/>
    </source>
</evidence>
<keyword evidence="14" id="KW-1185">Reference proteome</keyword>
<comment type="catalytic activity">
    <reaction evidence="10">
        <text>N(6),N(6)-dimethyl-L-lysyl(36)-[histone H3] + 2 2-oxoglutarate + 2 O2 = L-lysyl(36)-[histone H3] + 2 formaldehyde + 2 succinate + 2 CO2</text>
        <dbReference type="Rhea" id="RHEA:42032"/>
        <dbReference type="Rhea" id="RHEA-COMP:9785"/>
        <dbReference type="Rhea" id="RHEA-COMP:9787"/>
        <dbReference type="ChEBI" id="CHEBI:15379"/>
        <dbReference type="ChEBI" id="CHEBI:16526"/>
        <dbReference type="ChEBI" id="CHEBI:16810"/>
        <dbReference type="ChEBI" id="CHEBI:16842"/>
        <dbReference type="ChEBI" id="CHEBI:29969"/>
        <dbReference type="ChEBI" id="CHEBI:30031"/>
        <dbReference type="ChEBI" id="CHEBI:61976"/>
        <dbReference type="EC" id="1.14.11.27"/>
    </reaction>
</comment>
<dbReference type="SUPFAM" id="SSF51197">
    <property type="entry name" value="Clavaminate synthase-like"/>
    <property type="match status" value="1"/>
</dbReference>
<dbReference type="PANTHER" id="PTHR23123">
    <property type="entry name" value="PHD/F-BOX CONTAINING PROTEIN"/>
    <property type="match status" value="1"/>
</dbReference>
<evidence type="ECO:0000256" key="10">
    <source>
        <dbReference type="ARBA" id="ARBA00047915"/>
    </source>
</evidence>
<evidence type="ECO:0000259" key="12">
    <source>
        <dbReference type="PROSITE" id="PS51184"/>
    </source>
</evidence>
<evidence type="ECO:0000256" key="5">
    <source>
        <dbReference type="ARBA" id="ARBA00023002"/>
    </source>
</evidence>
<evidence type="ECO:0000313" key="13">
    <source>
        <dbReference type="EMBL" id="WBW75094.1"/>
    </source>
</evidence>
<organism evidence="13 14">
    <name type="scientific">Schizosaccharomyces osmophilus</name>
    <dbReference type="NCBI Taxonomy" id="2545709"/>
    <lineage>
        <taxon>Eukaryota</taxon>
        <taxon>Fungi</taxon>
        <taxon>Dikarya</taxon>
        <taxon>Ascomycota</taxon>
        <taxon>Taphrinomycotina</taxon>
        <taxon>Schizosaccharomycetes</taxon>
        <taxon>Schizosaccharomycetales</taxon>
        <taxon>Schizosaccharomycetaceae</taxon>
        <taxon>Schizosaccharomyces</taxon>
    </lineage>
</organism>
<feature type="compositionally biased region" description="Polar residues" evidence="11">
    <location>
        <begin position="845"/>
        <end position="856"/>
    </location>
</feature>
<sequence>MDPWFEYDDILNQEFTQAANFPAVSEVEESLASFEPTFQKFDALPPSPEDHASALVHSLQTHSSHLTANPTYVNPSQINPFEYASLISNSECHYPISPNATLSEASTPELSNPQARYLKNKRKKTQLYTKLHPNHYALLSKSFDEDPFPRMSSQDINLEYLRQTGFNDPIIFPSVDTQNTNQLTLSKIAILVGNDCPLHIVDVVTQRQISNKMTMKQWLQYMRQKPSERSRIYDVLSFEVSTTKLALYVRKPDIVRDLDLVNIVWPPSAFASGDCPHVDTYCQMSAENSYIDFHIEFGGSSAYYNILDGHKIFYLIPPSQKHWNAYISWLTASESKRESFLPDMVDKCYHVEVRAKETIIIPSGWIYAVKTPCDTIAISGNFLTSLHIQSQIYINELEVNLGIEREFQFPCFESIMWYTAVHFYFAFPDNGPRDGIDDMLSIYETGSLLEIEKFTSQELQGFEELLNYIYIRAQILRECDFIVDIEQNNVQIQENNGFEVAWAMVPPSLEEVCVDFVKKFGTWFTYHHGRSIYMPFLYRAQETNIRRRDKRKTPQKVTITCHRPTKGQLFSAVVVHTRKSFIEACKLEEERSIKRAKTTVEREDIQKANNDKLVDRFFYPRSSNTDTNILGPSILIFSKKINTSFIKKLLQNNSFTVSLNRQVVRVFRSFTRQKRMLSLRSFLNEFPKISNSCSHKRLKQKPASDTGDYALLSQEHALILHPQIFLKRSSNSLSLTHYFSLEDFYKGHSKKVHNESTLHHQPERTALVLDSSYHNQKACENMDFYMDNKEIYAKKNNFLGFSTLVSSPSSNEDSSFLEDCFDIADAISSPSKQNMSKRKLDEQDTFQGKNQLKPIRTSTRIKSMGDLQMKNSSNSQSAIDSHFYSTKPFKESIKDEKHVTKVENNNKRHFDGRNSNVQSLDDQDQDHIYDFADGPPPKIRLKLS</sequence>
<dbReference type="GO" id="GO:0140680">
    <property type="term" value="F:histone H3K36me/H3K36me2 demethylase activity"/>
    <property type="evidence" value="ECO:0007669"/>
    <property type="project" value="UniProtKB-EC"/>
</dbReference>
<evidence type="ECO:0000256" key="7">
    <source>
        <dbReference type="ARBA" id="ARBA00023015"/>
    </source>
</evidence>
<dbReference type="PROSITE" id="PS51184">
    <property type="entry name" value="JMJC"/>
    <property type="match status" value="1"/>
</dbReference>
<evidence type="ECO:0000256" key="2">
    <source>
        <dbReference type="ARBA" id="ARBA00008037"/>
    </source>
</evidence>
<keyword evidence="4" id="KW-0479">Metal-binding</keyword>
<evidence type="ECO:0000256" key="4">
    <source>
        <dbReference type="ARBA" id="ARBA00022723"/>
    </source>
</evidence>
<feature type="domain" description="JmjC" evidence="12">
    <location>
        <begin position="240"/>
        <end position="399"/>
    </location>
</feature>
<comment type="similarity">
    <text evidence="2">Belongs to the JHDM1 histone demethylase family.</text>
</comment>
<evidence type="ECO:0000256" key="8">
    <source>
        <dbReference type="ARBA" id="ARBA00023163"/>
    </source>
</evidence>